<accession>A0A8K0P425</accession>
<gene>
    <name evidence="2" type="ORF">J437_LFUL011569</name>
</gene>
<comment type="caution">
    <text evidence="2">The sequence shown here is derived from an EMBL/GenBank/DDBJ whole genome shotgun (WGS) entry which is preliminary data.</text>
</comment>
<protein>
    <submittedName>
        <fullName evidence="2">Uncharacterized protein</fullName>
    </submittedName>
</protein>
<dbReference type="EMBL" id="KZ308560">
    <property type="protein sequence ID" value="KAG8231573.1"/>
    <property type="molecule type" value="Genomic_DNA"/>
</dbReference>
<reference evidence="2" key="2">
    <citation type="submission" date="2017-10" db="EMBL/GenBank/DDBJ databases">
        <title>Ladona fulva Genome sequencing and assembly.</title>
        <authorList>
            <person name="Murali S."/>
            <person name="Richards S."/>
            <person name="Bandaranaike D."/>
            <person name="Bellair M."/>
            <person name="Blankenburg K."/>
            <person name="Chao H."/>
            <person name="Dinh H."/>
            <person name="Doddapaneni H."/>
            <person name="Dugan-Rocha S."/>
            <person name="Elkadiri S."/>
            <person name="Gnanaolivu R."/>
            <person name="Hernandez B."/>
            <person name="Skinner E."/>
            <person name="Javaid M."/>
            <person name="Lee S."/>
            <person name="Li M."/>
            <person name="Ming W."/>
            <person name="Munidasa M."/>
            <person name="Muniz J."/>
            <person name="Nguyen L."/>
            <person name="Hughes D."/>
            <person name="Osuji N."/>
            <person name="Pu L.-L."/>
            <person name="Puazo M."/>
            <person name="Qu C."/>
            <person name="Quiroz J."/>
            <person name="Raj R."/>
            <person name="Weissenberger G."/>
            <person name="Xin Y."/>
            <person name="Zou X."/>
            <person name="Han Y."/>
            <person name="Worley K."/>
            <person name="Muzny D."/>
            <person name="Gibbs R."/>
        </authorList>
    </citation>
    <scope>NUCLEOTIDE SEQUENCE</scope>
    <source>
        <strain evidence="2">Sampled in the wild</strain>
    </source>
</reference>
<keyword evidence="3" id="KW-1185">Reference proteome</keyword>
<reference evidence="2" key="1">
    <citation type="submission" date="2013-04" db="EMBL/GenBank/DDBJ databases">
        <authorList>
            <person name="Qu J."/>
            <person name="Murali S.C."/>
            <person name="Bandaranaike D."/>
            <person name="Bellair M."/>
            <person name="Blankenburg K."/>
            <person name="Chao H."/>
            <person name="Dinh H."/>
            <person name="Doddapaneni H."/>
            <person name="Downs B."/>
            <person name="Dugan-Rocha S."/>
            <person name="Elkadiri S."/>
            <person name="Gnanaolivu R.D."/>
            <person name="Hernandez B."/>
            <person name="Javaid M."/>
            <person name="Jayaseelan J.C."/>
            <person name="Lee S."/>
            <person name="Li M."/>
            <person name="Ming W."/>
            <person name="Munidasa M."/>
            <person name="Muniz J."/>
            <person name="Nguyen L."/>
            <person name="Ongeri F."/>
            <person name="Osuji N."/>
            <person name="Pu L.-L."/>
            <person name="Puazo M."/>
            <person name="Qu C."/>
            <person name="Quiroz J."/>
            <person name="Raj R."/>
            <person name="Weissenberger G."/>
            <person name="Xin Y."/>
            <person name="Zou X."/>
            <person name="Han Y."/>
            <person name="Richards S."/>
            <person name="Worley K."/>
            <person name="Muzny D."/>
            <person name="Gibbs R."/>
        </authorList>
    </citation>
    <scope>NUCLEOTIDE SEQUENCE</scope>
    <source>
        <strain evidence="2">Sampled in the wild</strain>
    </source>
</reference>
<evidence type="ECO:0000313" key="3">
    <source>
        <dbReference type="Proteomes" id="UP000792457"/>
    </source>
</evidence>
<evidence type="ECO:0000256" key="1">
    <source>
        <dbReference type="SAM" id="MobiDB-lite"/>
    </source>
</evidence>
<dbReference type="Proteomes" id="UP000792457">
    <property type="component" value="Unassembled WGS sequence"/>
</dbReference>
<dbReference type="AlphaFoldDB" id="A0A8K0P425"/>
<organism evidence="2 3">
    <name type="scientific">Ladona fulva</name>
    <name type="common">Scarce chaser dragonfly</name>
    <name type="synonym">Libellula fulva</name>
    <dbReference type="NCBI Taxonomy" id="123851"/>
    <lineage>
        <taxon>Eukaryota</taxon>
        <taxon>Metazoa</taxon>
        <taxon>Ecdysozoa</taxon>
        <taxon>Arthropoda</taxon>
        <taxon>Hexapoda</taxon>
        <taxon>Insecta</taxon>
        <taxon>Pterygota</taxon>
        <taxon>Palaeoptera</taxon>
        <taxon>Odonata</taxon>
        <taxon>Epiprocta</taxon>
        <taxon>Anisoptera</taxon>
        <taxon>Libelluloidea</taxon>
        <taxon>Libellulidae</taxon>
        <taxon>Ladona</taxon>
    </lineage>
</organism>
<name>A0A8K0P425_LADFU</name>
<feature type="region of interest" description="Disordered" evidence="1">
    <location>
        <begin position="93"/>
        <end position="125"/>
    </location>
</feature>
<proteinExistence type="predicted"/>
<evidence type="ECO:0000313" key="2">
    <source>
        <dbReference type="EMBL" id="KAG8231573.1"/>
    </source>
</evidence>
<feature type="compositionally biased region" description="Basic and acidic residues" evidence="1">
    <location>
        <begin position="95"/>
        <end position="121"/>
    </location>
</feature>
<sequence>MPHNHLQSHGGLPGHELNSHVMRWSQTQLDPILFRTSFNPLPRNQMPPTKDRWQCNPFDLRSKCPHFSINCTHKSGKDDGTGGFGCPLHHRFPVHPHEGPPHEAATDGRETESRGRRRDSNPGHFIPVNISAADFTDSLIVSVSAVFARCPATSR</sequence>